<sequence length="76" mass="8200">MSADDSRVIVVRAWRDCGRTIIRVLTGTRNARAGEQRVFSDVDTACAQIAALIKDLEPGTPPIRSVDARGYPEGTG</sequence>
<proteinExistence type="predicted"/>
<dbReference type="RefSeq" id="WP_264065360.1">
    <property type="nucleotide sequence ID" value="NZ_JACKTY010000005.1"/>
</dbReference>
<dbReference type="Proteomes" id="UP001526201">
    <property type="component" value="Unassembled WGS sequence"/>
</dbReference>
<dbReference type="EMBL" id="JACKTY010000005">
    <property type="protein sequence ID" value="MCV7224616.1"/>
    <property type="molecule type" value="Genomic_DNA"/>
</dbReference>
<protein>
    <recommendedName>
        <fullName evidence="3">Transposase</fullName>
    </recommendedName>
</protein>
<evidence type="ECO:0008006" key="3">
    <source>
        <dbReference type="Google" id="ProtNLM"/>
    </source>
</evidence>
<evidence type="ECO:0000313" key="1">
    <source>
        <dbReference type="EMBL" id="MCV7224616.1"/>
    </source>
</evidence>
<gene>
    <name evidence="1" type="ORF">H7J73_00955</name>
</gene>
<accession>A0ABT3C574</accession>
<comment type="caution">
    <text evidence="1">The sequence shown here is derived from an EMBL/GenBank/DDBJ whole genome shotgun (WGS) entry which is preliminary data.</text>
</comment>
<reference evidence="1 2" key="1">
    <citation type="journal article" date="2022" name="BMC Genomics">
        <title>Comparative genome analysis of mycobacteria focusing on tRNA and non-coding RNA.</title>
        <authorList>
            <person name="Behra P.R.K."/>
            <person name="Pettersson B.M.F."/>
            <person name="Ramesh M."/>
            <person name="Das S."/>
            <person name="Dasgupta S."/>
            <person name="Kirsebom L.A."/>
        </authorList>
    </citation>
    <scope>NUCLEOTIDE SEQUENCE [LARGE SCALE GENOMIC DNA]</scope>
    <source>
        <strain evidence="1 2">DSM 44078</strain>
    </source>
</reference>
<organism evidence="1 2">
    <name type="scientific">Mycolicibacterium komossense</name>
    <dbReference type="NCBI Taxonomy" id="1779"/>
    <lineage>
        <taxon>Bacteria</taxon>
        <taxon>Bacillati</taxon>
        <taxon>Actinomycetota</taxon>
        <taxon>Actinomycetes</taxon>
        <taxon>Mycobacteriales</taxon>
        <taxon>Mycobacteriaceae</taxon>
        <taxon>Mycolicibacterium</taxon>
    </lineage>
</organism>
<keyword evidence="2" id="KW-1185">Reference proteome</keyword>
<name>A0ABT3C574_9MYCO</name>
<evidence type="ECO:0000313" key="2">
    <source>
        <dbReference type="Proteomes" id="UP001526201"/>
    </source>
</evidence>